<comment type="subunit">
    <text evidence="19">Homodimer.</text>
</comment>
<evidence type="ECO:0000256" key="9">
    <source>
        <dbReference type="ARBA" id="ARBA00022741"/>
    </source>
</evidence>
<dbReference type="InterPro" id="IPR006195">
    <property type="entry name" value="aa-tRNA-synth_II"/>
</dbReference>
<evidence type="ECO:0000256" key="16">
    <source>
        <dbReference type="ARBA" id="ARBA00024681"/>
    </source>
</evidence>
<evidence type="ECO:0000256" key="5">
    <source>
        <dbReference type="ARBA" id="ARBA00022598"/>
    </source>
</evidence>
<dbReference type="GO" id="GO:0006430">
    <property type="term" value="P:lysyl-tRNA aminoacylation"/>
    <property type="evidence" value="ECO:0007669"/>
    <property type="project" value="UniProtKB-UniRule"/>
</dbReference>
<dbReference type="NCBIfam" id="NF002821">
    <property type="entry name" value="PRK02983.1"/>
    <property type="match status" value="1"/>
</dbReference>
<dbReference type="PANTHER" id="PTHR42918">
    <property type="entry name" value="LYSYL-TRNA SYNTHETASE"/>
    <property type="match status" value="1"/>
</dbReference>
<dbReference type="KEGG" id="rama:IDM48_10685"/>
<dbReference type="Proteomes" id="UP000516421">
    <property type="component" value="Chromosome"/>
</dbReference>
<feature type="domain" description="Aminoacyl-transfer RNA synthetases class-II family profile" evidence="21">
    <location>
        <begin position="794"/>
        <end position="1117"/>
    </location>
</feature>
<dbReference type="InterPro" id="IPR002313">
    <property type="entry name" value="Lys-tRNA-ligase_II"/>
</dbReference>
<dbReference type="Gene3D" id="2.40.50.140">
    <property type="entry name" value="Nucleic acid-binding proteins"/>
    <property type="match status" value="1"/>
</dbReference>
<evidence type="ECO:0000256" key="18">
    <source>
        <dbReference type="ARBA" id="ARBA00048573"/>
    </source>
</evidence>
<dbReference type="AlphaFoldDB" id="A0A7H2BJF1"/>
<feature type="transmembrane region" description="Helical" evidence="20">
    <location>
        <begin position="66"/>
        <end position="86"/>
    </location>
</feature>
<sequence length="1120" mass="123975">MHAKRSTSYASSRWSRFKESDEIIARWVIGIYSFGTALTLMSWILSPLHRGRSSTWWELTFTYLNVPVSRSLVSVIVMALITVNLVKRRRAALNAVVTFEILGVLASIPLVAKVFSSENTLKTLLHSYNPILDILSIVVGVVSIFFLFHARHAFPARLGRRNWSGAIVVTLIGLGVTILLAGVFGNIQASHGSGDAWQNALDYLLSGIGLHLPGHHPEQYFLSKIFQEMMELSYAACVLLFILMVLRNPPEKNVWTPETELELRELVHAYGANDSLSYFATRRDKLIVFSDDRKAAVTYRLIRSVCLASGDPVGAPSSWASAIANFTQYARTYGWNLGAMSVSEEGAKAYAAAGLSITYMGDEAILYPDRFSLNNTSLTDVRQAARRLEAEGYSVRIQQHRNLSAEKMQEIIADIDSWRHGETERGFSMALNRLGDPADGRSTLVTAHDPQGTIVGILSFVPWGRRGISLDIMRRSPQAPNGVVEFMVAQLMEQASEVGIKEVSLNFAMFRKTFVEADHFGASPWTRAASSTLGFLDRYLQLERLYRFNQKFDPFWQPRYLAAESIVTLPSVAIASGIAEGFLPEWLSRKTSTGGSLTDEQLKQALEVERHTVAPAPVEHRFTDQSKHRIRHMKQLREAGMNPYPLGISTQLTPAQLAEKIATFENAAVSGASTRERLSVAGRARAIRSFGSVVFVELIDGATTVQVVCERERFEASGADLDLLRHNADTGDILVFEGALGRSKNGTASLLASSWFMGAKSLHAIPFENFKDPEARLRRRSTDLIVNPQQREFLKMRTSIITSIRATLDGEAFTEVETPILNSIHGGASARPFKTFINAYGAELYLRIAPELYLKRLVVGDMGAVYELGRDFRNEGADATHNPEFTVLEAYKPFSDYNGMREITESLIKNAARSVFGTESLPLGEKGADERVLTDVSGSWPVKTVCGALSEAVGREISLDTDFEVLLKLARENEIYVRDDMGAGAIIEELYGELVEANTIFPTFYKDFPVETSPLAGPHRSEEGLAERWDLVINGMELGTAYSEMADALEQRRRLTEQSLKAAAGDPEAMEIDEDFLYALETGLPPTGGLGIGVDRLVMLMTGTQIRGVLSFPFVKPAVR</sequence>
<dbReference type="NCBIfam" id="NF001756">
    <property type="entry name" value="PRK00484.1"/>
    <property type="match status" value="1"/>
</dbReference>
<keyword evidence="8 19" id="KW-0479">Metal-binding</keyword>
<keyword evidence="19" id="KW-0460">Magnesium</keyword>
<dbReference type="GO" id="GO:0000049">
    <property type="term" value="F:tRNA binding"/>
    <property type="evidence" value="ECO:0007669"/>
    <property type="project" value="TreeGrafter"/>
</dbReference>
<keyword evidence="5 19" id="KW-0436">Ligase</keyword>
<protein>
    <recommendedName>
        <fullName evidence="19">Lysine--tRNA ligase</fullName>
        <ecNumber evidence="19">6.1.1.6</ecNumber>
    </recommendedName>
    <alternativeName>
        <fullName evidence="19">Lysyl-tRNA synthetase</fullName>
        <shortName evidence="19">LysRS</shortName>
    </alternativeName>
</protein>
<dbReference type="Pfam" id="PF00152">
    <property type="entry name" value="tRNA-synt_2"/>
    <property type="match status" value="1"/>
</dbReference>
<feature type="binding site" evidence="19">
    <location>
        <position position="1037"/>
    </location>
    <ligand>
        <name>Mg(2+)</name>
        <dbReference type="ChEBI" id="CHEBI:18420"/>
        <label>2</label>
    </ligand>
</feature>
<dbReference type="RefSeq" id="WP_190617377.1">
    <property type="nucleotide sequence ID" value="NZ_CP061538.1"/>
</dbReference>
<keyword evidence="4" id="KW-1003">Cell membrane</keyword>
<evidence type="ECO:0000256" key="20">
    <source>
        <dbReference type="SAM" id="Phobius"/>
    </source>
</evidence>
<evidence type="ECO:0000256" key="11">
    <source>
        <dbReference type="ARBA" id="ARBA00022989"/>
    </source>
</evidence>
<keyword evidence="7 20" id="KW-0812">Transmembrane</keyword>
<comment type="subcellular location">
    <subcellularLocation>
        <location evidence="1">Cell membrane</location>
        <topology evidence="1">Multi-pass membrane protein</topology>
    </subcellularLocation>
    <subcellularLocation>
        <location evidence="19">Cytoplasm</location>
    </subcellularLocation>
</comment>
<keyword evidence="6 22" id="KW-0808">Transferase</keyword>
<evidence type="ECO:0000313" key="23">
    <source>
        <dbReference type="Proteomes" id="UP000516421"/>
    </source>
</evidence>
<dbReference type="Pfam" id="PF01336">
    <property type="entry name" value="tRNA_anti-codon"/>
    <property type="match status" value="1"/>
</dbReference>
<evidence type="ECO:0000256" key="8">
    <source>
        <dbReference type="ARBA" id="ARBA00022723"/>
    </source>
</evidence>
<comment type="cofactor">
    <cofactor evidence="19">
        <name>Mg(2+)</name>
        <dbReference type="ChEBI" id="CHEBI:18420"/>
    </cofactor>
    <text evidence="19">Binds 3 Mg(2+) ions per subunit.</text>
</comment>
<dbReference type="Pfam" id="PF09924">
    <property type="entry name" value="LPG_synthase_C"/>
    <property type="match status" value="1"/>
</dbReference>
<dbReference type="Pfam" id="PF16995">
    <property type="entry name" value="tRNA-synt_2_TM"/>
    <property type="match status" value="1"/>
</dbReference>
<feature type="transmembrane region" description="Helical" evidence="20">
    <location>
        <begin position="93"/>
        <end position="111"/>
    </location>
</feature>
<dbReference type="EMBL" id="CP061538">
    <property type="protein sequence ID" value="QNV39797.1"/>
    <property type="molecule type" value="Genomic_DNA"/>
</dbReference>
<dbReference type="Gene3D" id="3.30.930.10">
    <property type="entry name" value="Bira Bifunctional Protein, Domain 2"/>
    <property type="match status" value="1"/>
</dbReference>
<dbReference type="InterPro" id="IPR004364">
    <property type="entry name" value="Aa-tRNA-synt_II"/>
</dbReference>
<feature type="binding site" evidence="19">
    <location>
        <position position="1037"/>
    </location>
    <ligand>
        <name>Mg(2+)</name>
        <dbReference type="ChEBI" id="CHEBI:18420"/>
        <label>1</label>
    </ligand>
</feature>
<evidence type="ECO:0000256" key="17">
    <source>
        <dbReference type="ARBA" id="ARBA00047540"/>
    </source>
</evidence>
<evidence type="ECO:0000256" key="4">
    <source>
        <dbReference type="ARBA" id="ARBA00022475"/>
    </source>
</evidence>
<feature type="transmembrane region" description="Helical" evidence="20">
    <location>
        <begin position="162"/>
        <end position="184"/>
    </location>
</feature>
<feature type="transmembrane region" description="Helical" evidence="20">
    <location>
        <begin position="23"/>
        <end position="46"/>
    </location>
</feature>
<evidence type="ECO:0000256" key="2">
    <source>
        <dbReference type="ARBA" id="ARBA00005270"/>
    </source>
</evidence>
<dbReference type="GO" id="GO:0005886">
    <property type="term" value="C:plasma membrane"/>
    <property type="evidence" value="ECO:0007669"/>
    <property type="project" value="UniProtKB-SubCell"/>
</dbReference>
<evidence type="ECO:0000313" key="22">
    <source>
        <dbReference type="EMBL" id="QNV39797.1"/>
    </source>
</evidence>
<comment type="similarity">
    <text evidence="19">Belongs to the class-II aminoacyl-tRNA synthetase family.</text>
</comment>
<dbReference type="GO" id="GO:0000287">
    <property type="term" value="F:magnesium ion binding"/>
    <property type="evidence" value="ECO:0007669"/>
    <property type="project" value="UniProtKB-UniRule"/>
</dbReference>
<dbReference type="HAMAP" id="MF_00252">
    <property type="entry name" value="Lys_tRNA_synth_class2"/>
    <property type="match status" value="1"/>
</dbReference>
<comment type="catalytic activity">
    <reaction evidence="18 19">
        <text>tRNA(Lys) + L-lysine + ATP = L-lysyl-tRNA(Lys) + AMP + diphosphate</text>
        <dbReference type="Rhea" id="RHEA:20792"/>
        <dbReference type="Rhea" id="RHEA-COMP:9696"/>
        <dbReference type="Rhea" id="RHEA-COMP:9697"/>
        <dbReference type="ChEBI" id="CHEBI:30616"/>
        <dbReference type="ChEBI" id="CHEBI:32551"/>
        <dbReference type="ChEBI" id="CHEBI:33019"/>
        <dbReference type="ChEBI" id="CHEBI:78442"/>
        <dbReference type="ChEBI" id="CHEBI:78529"/>
        <dbReference type="ChEBI" id="CHEBI:456215"/>
        <dbReference type="EC" id="6.1.1.6"/>
    </reaction>
</comment>
<dbReference type="GO" id="GO:0005524">
    <property type="term" value="F:ATP binding"/>
    <property type="evidence" value="ECO:0007669"/>
    <property type="project" value="UniProtKB-UniRule"/>
</dbReference>
<dbReference type="InterPro" id="IPR018149">
    <property type="entry name" value="Lys-tRNA-synth_II_C"/>
</dbReference>
<evidence type="ECO:0000256" key="13">
    <source>
        <dbReference type="ARBA" id="ARBA00023146"/>
    </source>
</evidence>
<organism evidence="22 23">
    <name type="scientific">Rothia amarae</name>
    <dbReference type="NCBI Taxonomy" id="169480"/>
    <lineage>
        <taxon>Bacteria</taxon>
        <taxon>Bacillati</taxon>
        <taxon>Actinomycetota</taxon>
        <taxon>Actinomycetes</taxon>
        <taxon>Micrococcales</taxon>
        <taxon>Micrococcaceae</taxon>
        <taxon>Rothia</taxon>
    </lineage>
</organism>
<dbReference type="EC" id="6.1.1.6" evidence="19"/>
<evidence type="ECO:0000256" key="10">
    <source>
        <dbReference type="ARBA" id="ARBA00022840"/>
    </source>
</evidence>
<keyword evidence="9 19" id="KW-0547">Nucleotide-binding</keyword>
<evidence type="ECO:0000256" key="19">
    <source>
        <dbReference type="HAMAP-Rule" id="MF_00252"/>
    </source>
</evidence>
<dbReference type="InterPro" id="IPR031553">
    <property type="entry name" value="tRNA-synt_2_TM"/>
</dbReference>
<dbReference type="GO" id="GO:0046677">
    <property type="term" value="P:response to antibiotic"/>
    <property type="evidence" value="ECO:0007669"/>
    <property type="project" value="UniProtKB-KW"/>
</dbReference>
<comment type="catalytic activity">
    <reaction evidence="17">
        <text>L-lysyl-tRNA(Lys) + a 1,2-diacyl-sn-glycero-3-phospho-(1'-sn-glycerol) = a 1,2-diacyl-sn-glycero-3-phospho-1'-(3'-O-L-lysyl)-sn-glycerol + tRNA(Lys)</text>
        <dbReference type="Rhea" id="RHEA:10668"/>
        <dbReference type="Rhea" id="RHEA-COMP:9696"/>
        <dbReference type="Rhea" id="RHEA-COMP:9697"/>
        <dbReference type="ChEBI" id="CHEBI:64716"/>
        <dbReference type="ChEBI" id="CHEBI:75792"/>
        <dbReference type="ChEBI" id="CHEBI:78442"/>
        <dbReference type="ChEBI" id="CHEBI:78529"/>
        <dbReference type="EC" id="2.3.2.3"/>
    </reaction>
</comment>
<gene>
    <name evidence="22" type="primary">lysX</name>
    <name evidence="19" type="synonym">lysS</name>
    <name evidence="22" type="ORF">IDM48_10685</name>
</gene>
<comment type="function">
    <text evidence="16">Catalyzes the production of L-lysyl-tRNA(Lys)transfer and the transfer of a lysyl group from L-lysyl-tRNA(Lys) to membrane-bound phosphatidylglycerol (PG), which produces lysylphosphatidylglycerol (LPG), one of the components of the bacterial membrane with a positive net charge. LPG synthesis contributes to the resistance to cationic antimicrobial peptides (CAMPs) and likely protects M.tuberculosis against the CAMPs produced by competiting microorganisms (bacteriocins). In fact, the modification of anionic phosphatidylglycerol with positively charged L-lysine results in repulsion of the peptides.</text>
</comment>
<dbReference type="SUPFAM" id="SSF55681">
    <property type="entry name" value="Class II aaRS and biotin synthetases"/>
    <property type="match status" value="1"/>
</dbReference>
<dbReference type="InterPro" id="IPR045864">
    <property type="entry name" value="aa-tRNA-synth_II/BPL/LPL"/>
</dbReference>
<evidence type="ECO:0000256" key="15">
    <source>
        <dbReference type="ARBA" id="ARBA00023268"/>
    </source>
</evidence>
<dbReference type="PRINTS" id="PR00982">
    <property type="entry name" value="TRNASYNTHLYS"/>
</dbReference>
<keyword evidence="22" id="KW-0012">Acyltransferase</keyword>
<keyword evidence="20" id="KW-0472">Membrane</keyword>
<keyword evidence="23" id="KW-1185">Reference proteome</keyword>
<accession>A0A7H2BJF1</accession>
<dbReference type="GO" id="GO:0050071">
    <property type="term" value="F:phosphatidylglycerol lysyltransferase activity"/>
    <property type="evidence" value="ECO:0007669"/>
    <property type="project" value="UniProtKB-EC"/>
</dbReference>
<evidence type="ECO:0000256" key="7">
    <source>
        <dbReference type="ARBA" id="ARBA00022692"/>
    </source>
</evidence>
<dbReference type="InterPro" id="IPR004365">
    <property type="entry name" value="NA-bd_OB_tRNA"/>
</dbReference>
<dbReference type="CDD" id="cd04322">
    <property type="entry name" value="LysRS_N"/>
    <property type="match status" value="1"/>
</dbReference>
<evidence type="ECO:0000259" key="21">
    <source>
        <dbReference type="PROSITE" id="PS50862"/>
    </source>
</evidence>
<keyword evidence="19" id="KW-0963">Cytoplasm</keyword>
<evidence type="ECO:0000256" key="1">
    <source>
        <dbReference type="ARBA" id="ARBA00004651"/>
    </source>
</evidence>
<keyword evidence="11 20" id="KW-1133">Transmembrane helix</keyword>
<comment type="similarity">
    <text evidence="2">In the N-terminal section; belongs to the LPG synthetase family.</text>
</comment>
<dbReference type="GO" id="GO:0006629">
    <property type="term" value="P:lipid metabolic process"/>
    <property type="evidence" value="ECO:0007669"/>
    <property type="project" value="UniProtKB-KW"/>
</dbReference>
<feature type="transmembrane region" description="Helical" evidence="20">
    <location>
        <begin position="131"/>
        <end position="150"/>
    </location>
</feature>
<dbReference type="GO" id="GO:0004824">
    <property type="term" value="F:lysine-tRNA ligase activity"/>
    <property type="evidence" value="ECO:0007669"/>
    <property type="project" value="UniProtKB-UniRule"/>
</dbReference>
<keyword evidence="10 19" id="KW-0067">ATP-binding</keyword>
<evidence type="ECO:0000256" key="12">
    <source>
        <dbReference type="ARBA" id="ARBA00023098"/>
    </source>
</evidence>
<keyword evidence="13 19" id="KW-0030">Aminoacyl-tRNA synthetase</keyword>
<name>A0A7H2BJF1_9MICC</name>
<keyword evidence="12" id="KW-0443">Lipid metabolism</keyword>
<comment type="similarity">
    <text evidence="3">In the C-terminal section; belongs to the class-II aminoacyl-tRNA synthetase family.</text>
</comment>
<keyword evidence="19" id="KW-0648">Protein biosynthesis</keyword>
<dbReference type="InterPro" id="IPR012340">
    <property type="entry name" value="NA-bd_OB-fold"/>
</dbReference>
<keyword evidence="15" id="KW-0511">Multifunctional enzyme</keyword>
<dbReference type="GO" id="GO:0005829">
    <property type="term" value="C:cytosol"/>
    <property type="evidence" value="ECO:0007669"/>
    <property type="project" value="TreeGrafter"/>
</dbReference>
<dbReference type="NCBIfam" id="TIGR00499">
    <property type="entry name" value="lysS_bact"/>
    <property type="match status" value="1"/>
</dbReference>
<evidence type="ECO:0000256" key="14">
    <source>
        <dbReference type="ARBA" id="ARBA00023251"/>
    </source>
</evidence>
<keyword evidence="14" id="KW-0046">Antibiotic resistance</keyword>
<feature type="binding site" evidence="19">
    <location>
        <position position="1030"/>
    </location>
    <ligand>
        <name>Mg(2+)</name>
        <dbReference type="ChEBI" id="CHEBI:18420"/>
        <label>1</label>
    </ligand>
</feature>
<dbReference type="InterPro" id="IPR024320">
    <property type="entry name" value="LPG_synthase_C"/>
</dbReference>
<dbReference type="SUPFAM" id="SSF50249">
    <property type="entry name" value="Nucleic acid-binding proteins"/>
    <property type="match status" value="1"/>
</dbReference>
<proteinExistence type="inferred from homology"/>
<dbReference type="InterPro" id="IPR044136">
    <property type="entry name" value="Lys-tRNA-ligase_II_N"/>
</dbReference>
<dbReference type="PROSITE" id="PS50862">
    <property type="entry name" value="AA_TRNA_LIGASE_II"/>
    <property type="match status" value="1"/>
</dbReference>
<reference evidence="22 23" key="1">
    <citation type="submission" date="2020-09" db="EMBL/GenBank/DDBJ databases">
        <title>Investigation of environmental microbe.</title>
        <authorList>
            <person name="Ou Y."/>
            <person name="Kang Q."/>
        </authorList>
    </citation>
    <scope>NUCLEOTIDE SEQUENCE [LARGE SCALE GENOMIC DNA]</scope>
    <source>
        <strain evidence="22 23">KJZ-9</strain>
    </source>
</reference>
<evidence type="ECO:0000256" key="3">
    <source>
        <dbReference type="ARBA" id="ARBA00009968"/>
    </source>
</evidence>
<dbReference type="PANTHER" id="PTHR42918:SF15">
    <property type="entry name" value="LYSINE--TRNA LIGASE, CHLOROPLASTIC_MITOCHONDRIAL"/>
    <property type="match status" value="1"/>
</dbReference>
<evidence type="ECO:0000256" key="6">
    <source>
        <dbReference type="ARBA" id="ARBA00022679"/>
    </source>
</evidence>